<proteinExistence type="predicted"/>
<protein>
    <submittedName>
        <fullName evidence="2">Uncharacterized protein</fullName>
    </submittedName>
</protein>
<reference evidence="2 3" key="1">
    <citation type="submission" date="2019-10" db="EMBL/GenBank/DDBJ databases">
        <authorList>
            <person name="Nie G."/>
            <person name="Ming H."/>
            <person name="Yi B."/>
        </authorList>
    </citation>
    <scope>NUCLEOTIDE SEQUENCE [LARGE SCALE GENOMIC DNA]</scope>
    <source>
        <strain evidence="2 3">CFH 90414</strain>
    </source>
</reference>
<accession>A0A6I2FAQ6</accession>
<organism evidence="2 3">
    <name type="scientific">Agromyces agglutinans</name>
    <dbReference type="NCBI Taxonomy" id="2662258"/>
    <lineage>
        <taxon>Bacteria</taxon>
        <taxon>Bacillati</taxon>
        <taxon>Actinomycetota</taxon>
        <taxon>Actinomycetes</taxon>
        <taxon>Micrococcales</taxon>
        <taxon>Microbacteriaceae</taxon>
        <taxon>Agromyces</taxon>
    </lineage>
</organism>
<comment type="caution">
    <text evidence="2">The sequence shown here is derived from an EMBL/GenBank/DDBJ whole genome shotgun (WGS) entry which is preliminary data.</text>
</comment>
<evidence type="ECO:0000313" key="2">
    <source>
        <dbReference type="EMBL" id="MRG60897.1"/>
    </source>
</evidence>
<evidence type="ECO:0000256" key="1">
    <source>
        <dbReference type="SAM" id="MobiDB-lite"/>
    </source>
</evidence>
<name>A0A6I2FAQ6_9MICO</name>
<gene>
    <name evidence="2" type="ORF">GE115_13630</name>
</gene>
<sequence length="77" mass="8272">MSDRLTPDGEYTDADIPGEPETVPPLTEGEYTDSELPVDAVVPKDDDVDVEEVDVEFVEVEDPGLDPGGPGDTGLRR</sequence>
<dbReference type="RefSeq" id="WP_153685327.1">
    <property type="nucleotide sequence ID" value="NZ_WJIF01000008.1"/>
</dbReference>
<keyword evidence="3" id="KW-1185">Reference proteome</keyword>
<dbReference type="AlphaFoldDB" id="A0A6I2FAQ6"/>
<evidence type="ECO:0000313" key="3">
    <source>
        <dbReference type="Proteomes" id="UP000431080"/>
    </source>
</evidence>
<dbReference type="EMBL" id="WJIF01000008">
    <property type="protein sequence ID" value="MRG60897.1"/>
    <property type="molecule type" value="Genomic_DNA"/>
</dbReference>
<feature type="region of interest" description="Disordered" evidence="1">
    <location>
        <begin position="1"/>
        <end position="46"/>
    </location>
</feature>
<dbReference type="Proteomes" id="UP000431080">
    <property type="component" value="Unassembled WGS sequence"/>
</dbReference>